<dbReference type="Proteomes" id="UP001556367">
    <property type="component" value="Unassembled WGS sequence"/>
</dbReference>
<sequence length="239" mass="25473">MPASSSIPSAKRRKTSPQVEEDPAIDNDAAMEAEDDSGSEAEYMSGSDDGSSSADTSDEIAAARKSLKTGKRKRRATEPSKFGATLQALLTTDAPSALPLSLKPSVARKHNDDKLEQRAKKVLAVERKEKEEKGHITDVIGGWGGEGERALRKVAQRGVVKLFNLIQQSQASAVSAADQAKAERGSGKPSLPAPAPDRPTKRKLKGKERDNIIGRGKEAVVGKDDFFDIIRSGGIVSKA</sequence>
<feature type="compositionally biased region" description="Low complexity" evidence="2">
    <location>
        <begin position="45"/>
        <end position="55"/>
    </location>
</feature>
<dbReference type="PANTHER" id="PTHR13245">
    <property type="entry name" value="RRP15-LIKE PROTEIN"/>
    <property type="match status" value="1"/>
</dbReference>
<organism evidence="3 4">
    <name type="scientific">Hohenbuehelia grisea</name>
    <dbReference type="NCBI Taxonomy" id="104357"/>
    <lineage>
        <taxon>Eukaryota</taxon>
        <taxon>Fungi</taxon>
        <taxon>Dikarya</taxon>
        <taxon>Basidiomycota</taxon>
        <taxon>Agaricomycotina</taxon>
        <taxon>Agaricomycetes</taxon>
        <taxon>Agaricomycetidae</taxon>
        <taxon>Agaricales</taxon>
        <taxon>Pleurotineae</taxon>
        <taxon>Pleurotaceae</taxon>
        <taxon>Hohenbuehelia</taxon>
    </lineage>
</organism>
<evidence type="ECO:0000256" key="1">
    <source>
        <dbReference type="ARBA" id="ARBA00007462"/>
    </source>
</evidence>
<reference evidence="4" key="1">
    <citation type="submission" date="2024-06" db="EMBL/GenBank/DDBJ databases">
        <title>Multi-omics analyses provide insights into the biosynthesis of the anticancer antibiotic pleurotin in Hohenbuehelia grisea.</title>
        <authorList>
            <person name="Weaver J.A."/>
            <person name="Alberti F."/>
        </authorList>
    </citation>
    <scope>NUCLEOTIDE SEQUENCE [LARGE SCALE GENOMIC DNA]</scope>
    <source>
        <strain evidence="4">T-177</strain>
    </source>
</reference>
<feature type="region of interest" description="Disordered" evidence="2">
    <location>
        <begin position="174"/>
        <end position="211"/>
    </location>
</feature>
<accession>A0ABR3J6P8</accession>
<evidence type="ECO:0000313" key="4">
    <source>
        <dbReference type="Proteomes" id="UP001556367"/>
    </source>
</evidence>
<name>A0ABR3J6P8_9AGAR</name>
<feature type="compositionally biased region" description="Basic residues" evidence="2">
    <location>
        <begin position="65"/>
        <end position="75"/>
    </location>
</feature>
<gene>
    <name evidence="3" type="ORF">HGRIS_008014</name>
</gene>
<protein>
    <recommendedName>
        <fullName evidence="5">Rrp15p-domain-containing protein</fullName>
    </recommendedName>
</protein>
<evidence type="ECO:0000313" key="3">
    <source>
        <dbReference type="EMBL" id="KAL0951307.1"/>
    </source>
</evidence>
<evidence type="ECO:0008006" key="5">
    <source>
        <dbReference type="Google" id="ProtNLM"/>
    </source>
</evidence>
<dbReference type="InterPro" id="IPR012459">
    <property type="entry name" value="Rrp15"/>
</dbReference>
<feature type="compositionally biased region" description="Acidic residues" evidence="2">
    <location>
        <begin position="19"/>
        <end position="39"/>
    </location>
</feature>
<proteinExistence type="inferred from homology"/>
<comment type="caution">
    <text evidence="3">The sequence shown here is derived from an EMBL/GenBank/DDBJ whole genome shotgun (WGS) entry which is preliminary data.</text>
</comment>
<evidence type="ECO:0000256" key="2">
    <source>
        <dbReference type="SAM" id="MobiDB-lite"/>
    </source>
</evidence>
<dbReference type="PANTHER" id="PTHR13245:SF14">
    <property type="entry name" value="RRP15-LIKE PROTEIN"/>
    <property type="match status" value="1"/>
</dbReference>
<dbReference type="EMBL" id="JASNQZ010000011">
    <property type="protein sequence ID" value="KAL0951307.1"/>
    <property type="molecule type" value="Genomic_DNA"/>
</dbReference>
<feature type="region of interest" description="Disordered" evidence="2">
    <location>
        <begin position="1"/>
        <end position="115"/>
    </location>
</feature>
<keyword evidence="4" id="KW-1185">Reference proteome</keyword>
<comment type="similarity">
    <text evidence="1">Belongs to the RRP15 family.</text>
</comment>
<dbReference type="Pfam" id="PF07890">
    <property type="entry name" value="Rrp15p"/>
    <property type="match status" value="1"/>
</dbReference>